<evidence type="ECO:0000256" key="2">
    <source>
        <dbReference type="ARBA" id="ARBA00012528"/>
    </source>
</evidence>
<evidence type="ECO:0000259" key="16">
    <source>
        <dbReference type="PROSITE" id="PS50887"/>
    </source>
</evidence>
<evidence type="ECO:0000259" key="15">
    <source>
        <dbReference type="PROSITE" id="PS50112"/>
    </source>
</evidence>
<evidence type="ECO:0000256" key="7">
    <source>
        <dbReference type="ARBA" id="ARBA00022741"/>
    </source>
</evidence>
<keyword evidence="9" id="KW-0067">ATP-binding</keyword>
<dbReference type="GO" id="GO:0043709">
    <property type="term" value="P:cell adhesion involved in single-species biofilm formation"/>
    <property type="evidence" value="ECO:0007669"/>
    <property type="project" value="TreeGrafter"/>
</dbReference>
<keyword evidence="5" id="KW-0808">Transferase</keyword>
<dbReference type="Pfam" id="PF08448">
    <property type="entry name" value="PAS_4"/>
    <property type="match status" value="1"/>
</dbReference>
<keyword evidence="11" id="KW-0902">Two-component regulatory system</keyword>
<dbReference type="GO" id="GO:0016301">
    <property type="term" value="F:kinase activity"/>
    <property type="evidence" value="ECO:0007669"/>
    <property type="project" value="UniProtKB-KW"/>
</dbReference>
<dbReference type="InterPro" id="IPR000160">
    <property type="entry name" value="GGDEF_dom"/>
</dbReference>
<keyword evidence="3" id="KW-1003">Cell membrane</keyword>
<dbReference type="GO" id="GO:0000160">
    <property type="term" value="P:phosphorelay signal transduction system"/>
    <property type="evidence" value="ECO:0007669"/>
    <property type="project" value="UniProtKB-KW"/>
</dbReference>
<dbReference type="PROSITE" id="PS50887">
    <property type="entry name" value="GGDEF"/>
    <property type="match status" value="1"/>
</dbReference>
<organism evidence="17 18">
    <name type="scientific">Pollutimonas subterranea</name>
    <dbReference type="NCBI Taxonomy" id="2045210"/>
    <lineage>
        <taxon>Bacteria</taxon>
        <taxon>Pseudomonadati</taxon>
        <taxon>Pseudomonadota</taxon>
        <taxon>Betaproteobacteria</taxon>
        <taxon>Burkholderiales</taxon>
        <taxon>Alcaligenaceae</taxon>
        <taxon>Pollutimonas</taxon>
    </lineage>
</organism>
<sequence length="642" mass="71331">MQADAQANYSLSRRAKQRFVIQWFALLLALGVLGAAIAFNLLQDHRQTGARERDRLSTQARIIALNMEQQLATANRALEALLGDLSVWRDAFDRQTHIEYIRAIATAMPGIRSMGIIDADGILVASNHVGVLGMDFSHRNYFQTAKWQANGETLYISSPYQSIFGSDVINIARAALGPQGEFQGIVFATLNSDYFRTLMGSVLYAPDMWDAVVHSDGSMFLRVPNSDQPARNVAQPGTFFTRHVESGKATTVLTGTPQQGTDNKQIVAQHTIDPAELHMDKALVISTGRTLDTVFLTWTHRVLLQSGLFLIISLVTVLGLYAYQRREREFDRKEAHASAALRASEENHRLIVENTRDVVIKLDSGGAYTYVNPAFEQMFNENLGSMAGKLQGQHVVPEDRQQADAFFESLFHPPYAATVSLRENTADGLRHLHWTAHALLDDHGHVSSLIYIGRDVTQHVTRMTLLEEQAWRDPLTGLANRRHFMDMAEAEIIRAQRYERPLSLLTLDLDHFKSINDTHGHQAGDLVLQEFAAIVTSIVRDVDIVGRTGGEEFAILLPETDIDAALGVSHRLHEAIRSNEVILRSGASLRFTCSMGLAFLDEVTVALNDLFEQADKALYQAKHSGRDRTCVAEQVPAVRGGG</sequence>
<keyword evidence="12 14" id="KW-0472">Membrane</keyword>
<keyword evidence="7" id="KW-0547">Nucleotide-binding</keyword>
<dbReference type="InterPro" id="IPR029151">
    <property type="entry name" value="Sensor-like_sf"/>
</dbReference>
<keyword evidence="10 14" id="KW-1133">Transmembrane helix</keyword>
<feature type="domain" description="GGDEF" evidence="16">
    <location>
        <begin position="500"/>
        <end position="634"/>
    </location>
</feature>
<gene>
    <name evidence="17" type="ORF">CR159_08820</name>
</gene>
<evidence type="ECO:0000256" key="8">
    <source>
        <dbReference type="ARBA" id="ARBA00022777"/>
    </source>
</evidence>
<dbReference type="EMBL" id="PDNW01000006">
    <property type="protein sequence ID" value="PLC50102.1"/>
    <property type="molecule type" value="Genomic_DNA"/>
</dbReference>
<dbReference type="CDD" id="cd00130">
    <property type="entry name" value="PAS"/>
    <property type="match status" value="1"/>
</dbReference>
<keyword evidence="4" id="KW-0597">Phosphoprotein</keyword>
<feature type="transmembrane region" description="Helical" evidence="14">
    <location>
        <begin position="20"/>
        <end position="42"/>
    </location>
</feature>
<comment type="catalytic activity">
    <reaction evidence="13">
        <text>2 GTP = 3',3'-c-di-GMP + 2 diphosphate</text>
        <dbReference type="Rhea" id="RHEA:24898"/>
        <dbReference type="ChEBI" id="CHEBI:33019"/>
        <dbReference type="ChEBI" id="CHEBI:37565"/>
        <dbReference type="ChEBI" id="CHEBI:58805"/>
        <dbReference type="EC" id="2.7.7.65"/>
    </reaction>
</comment>
<accession>A0A2N4U512</accession>
<evidence type="ECO:0000256" key="10">
    <source>
        <dbReference type="ARBA" id="ARBA00022989"/>
    </source>
</evidence>
<evidence type="ECO:0000256" key="4">
    <source>
        <dbReference type="ARBA" id="ARBA00022553"/>
    </source>
</evidence>
<dbReference type="Pfam" id="PF00990">
    <property type="entry name" value="GGDEF"/>
    <property type="match status" value="1"/>
</dbReference>
<evidence type="ECO:0000256" key="9">
    <source>
        <dbReference type="ARBA" id="ARBA00022840"/>
    </source>
</evidence>
<dbReference type="SUPFAM" id="SSF55073">
    <property type="entry name" value="Nucleotide cyclase"/>
    <property type="match status" value="1"/>
</dbReference>
<evidence type="ECO:0000256" key="3">
    <source>
        <dbReference type="ARBA" id="ARBA00022475"/>
    </source>
</evidence>
<dbReference type="CDD" id="cd12914">
    <property type="entry name" value="PDC1_DGC_like"/>
    <property type="match status" value="1"/>
</dbReference>
<dbReference type="InterPro" id="IPR013656">
    <property type="entry name" value="PAS_4"/>
</dbReference>
<proteinExistence type="predicted"/>
<evidence type="ECO:0000256" key="14">
    <source>
        <dbReference type="SAM" id="Phobius"/>
    </source>
</evidence>
<dbReference type="InterPro" id="IPR033479">
    <property type="entry name" value="dCache_1"/>
</dbReference>
<dbReference type="InterPro" id="IPR043128">
    <property type="entry name" value="Rev_trsase/Diguanyl_cyclase"/>
</dbReference>
<dbReference type="EC" id="2.7.7.65" evidence="2"/>
<comment type="caution">
    <text evidence="17">The sequence shown here is derived from an EMBL/GenBank/DDBJ whole genome shotgun (WGS) entry which is preliminary data.</text>
</comment>
<dbReference type="CDD" id="cd01949">
    <property type="entry name" value="GGDEF"/>
    <property type="match status" value="1"/>
</dbReference>
<dbReference type="NCBIfam" id="TIGR00229">
    <property type="entry name" value="sensory_box"/>
    <property type="match status" value="1"/>
</dbReference>
<dbReference type="GO" id="GO:0005524">
    <property type="term" value="F:ATP binding"/>
    <property type="evidence" value="ECO:0007669"/>
    <property type="project" value="UniProtKB-KW"/>
</dbReference>
<dbReference type="SMART" id="SM00091">
    <property type="entry name" value="PAS"/>
    <property type="match status" value="1"/>
</dbReference>
<dbReference type="Pfam" id="PF02743">
    <property type="entry name" value="dCache_1"/>
    <property type="match status" value="1"/>
</dbReference>
<dbReference type="InterPro" id="IPR050469">
    <property type="entry name" value="Diguanylate_Cyclase"/>
</dbReference>
<evidence type="ECO:0000256" key="11">
    <source>
        <dbReference type="ARBA" id="ARBA00023012"/>
    </source>
</evidence>
<dbReference type="PANTHER" id="PTHR45138">
    <property type="entry name" value="REGULATORY COMPONENTS OF SENSORY TRANSDUCTION SYSTEM"/>
    <property type="match status" value="1"/>
</dbReference>
<keyword evidence="8" id="KW-0418">Kinase</keyword>
<dbReference type="AlphaFoldDB" id="A0A2N4U512"/>
<dbReference type="Proteomes" id="UP000234190">
    <property type="component" value="Unassembled WGS sequence"/>
</dbReference>
<evidence type="ECO:0000256" key="13">
    <source>
        <dbReference type="ARBA" id="ARBA00034247"/>
    </source>
</evidence>
<dbReference type="SUPFAM" id="SSF55785">
    <property type="entry name" value="PYP-like sensor domain (PAS domain)"/>
    <property type="match status" value="1"/>
</dbReference>
<comment type="subcellular location">
    <subcellularLocation>
        <location evidence="1">Cell membrane</location>
        <topology evidence="1">Multi-pass membrane protein</topology>
    </subcellularLocation>
</comment>
<reference evidence="17 18" key="1">
    <citation type="submission" date="2017-10" db="EMBL/GenBank/DDBJ databases">
        <title>Two draft genome sequences of Pusillimonas sp. strains isolated from a nitrate- and radionuclide-contaminated groundwater in Russia.</title>
        <authorList>
            <person name="Grouzdev D.S."/>
            <person name="Tourova T.P."/>
            <person name="Goeva M.A."/>
            <person name="Babich T.L."/>
            <person name="Sokolova D.S."/>
            <person name="Abdullin R."/>
            <person name="Poltaraus A.B."/>
            <person name="Toshchakov S.V."/>
            <person name="Nazina T.N."/>
        </authorList>
    </citation>
    <scope>NUCLEOTIDE SEQUENCE [LARGE SCALE GENOMIC DNA]</scope>
    <source>
        <strain evidence="17 18">JR1/69-3-13</strain>
    </source>
</reference>
<dbReference type="PROSITE" id="PS50112">
    <property type="entry name" value="PAS"/>
    <property type="match status" value="1"/>
</dbReference>
<evidence type="ECO:0000256" key="6">
    <source>
        <dbReference type="ARBA" id="ARBA00022692"/>
    </source>
</evidence>
<name>A0A2N4U512_9BURK</name>
<dbReference type="GO" id="GO:0005886">
    <property type="term" value="C:plasma membrane"/>
    <property type="evidence" value="ECO:0007669"/>
    <property type="project" value="UniProtKB-SubCell"/>
</dbReference>
<dbReference type="NCBIfam" id="TIGR00254">
    <property type="entry name" value="GGDEF"/>
    <property type="match status" value="1"/>
</dbReference>
<keyword evidence="6 14" id="KW-0812">Transmembrane</keyword>
<evidence type="ECO:0000313" key="17">
    <source>
        <dbReference type="EMBL" id="PLC50102.1"/>
    </source>
</evidence>
<dbReference type="GO" id="GO:1902201">
    <property type="term" value="P:negative regulation of bacterial-type flagellum-dependent cell motility"/>
    <property type="evidence" value="ECO:0007669"/>
    <property type="project" value="TreeGrafter"/>
</dbReference>
<evidence type="ECO:0000313" key="18">
    <source>
        <dbReference type="Proteomes" id="UP000234190"/>
    </source>
</evidence>
<evidence type="ECO:0000256" key="5">
    <source>
        <dbReference type="ARBA" id="ARBA00022679"/>
    </source>
</evidence>
<dbReference type="Gene3D" id="3.30.70.270">
    <property type="match status" value="1"/>
</dbReference>
<protein>
    <recommendedName>
        <fullName evidence="2">diguanylate cyclase</fullName>
        <ecNumber evidence="2">2.7.7.65</ecNumber>
    </recommendedName>
</protein>
<dbReference type="FunFam" id="3.30.70.270:FF:000001">
    <property type="entry name" value="Diguanylate cyclase domain protein"/>
    <property type="match status" value="1"/>
</dbReference>
<evidence type="ECO:0000256" key="1">
    <source>
        <dbReference type="ARBA" id="ARBA00004651"/>
    </source>
</evidence>
<dbReference type="InterPro" id="IPR029787">
    <property type="entry name" value="Nucleotide_cyclase"/>
</dbReference>
<evidence type="ECO:0000256" key="12">
    <source>
        <dbReference type="ARBA" id="ARBA00023136"/>
    </source>
</evidence>
<dbReference type="Gene3D" id="3.30.450.20">
    <property type="entry name" value="PAS domain"/>
    <property type="match status" value="2"/>
</dbReference>
<dbReference type="SMART" id="SM00267">
    <property type="entry name" value="GGDEF"/>
    <property type="match status" value="1"/>
</dbReference>
<dbReference type="GO" id="GO:0052621">
    <property type="term" value="F:diguanylate cyclase activity"/>
    <property type="evidence" value="ECO:0007669"/>
    <property type="project" value="UniProtKB-EC"/>
</dbReference>
<dbReference type="PANTHER" id="PTHR45138:SF9">
    <property type="entry name" value="DIGUANYLATE CYCLASE DGCM-RELATED"/>
    <property type="match status" value="1"/>
</dbReference>
<feature type="domain" description="PAS" evidence="15">
    <location>
        <begin position="344"/>
        <end position="401"/>
    </location>
</feature>
<dbReference type="SUPFAM" id="SSF103190">
    <property type="entry name" value="Sensory domain-like"/>
    <property type="match status" value="1"/>
</dbReference>
<dbReference type="InterPro" id="IPR035965">
    <property type="entry name" value="PAS-like_dom_sf"/>
</dbReference>
<keyword evidence="18" id="KW-1185">Reference proteome</keyword>
<dbReference type="InterPro" id="IPR000014">
    <property type="entry name" value="PAS"/>
</dbReference>
<feature type="transmembrane region" description="Helical" evidence="14">
    <location>
        <begin position="302"/>
        <end position="323"/>
    </location>
</feature>